<evidence type="ECO:0000256" key="7">
    <source>
        <dbReference type="ARBA" id="ARBA00047471"/>
    </source>
</evidence>
<dbReference type="Proteomes" id="UP001642360">
    <property type="component" value="Unassembled WGS sequence"/>
</dbReference>
<evidence type="ECO:0000259" key="11">
    <source>
        <dbReference type="Pfam" id="PF05116"/>
    </source>
</evidence>
<dbReference type="EMBL" id="CAUOFW020000797">
    <property type="protein sequence ID" value="CAK9137029.1"/>
    <property type="molecule type" value="Genomic_DNA"/>
</dbReference>
<dbReference type="SUPFAM" id="SSF53756">
    <property type="entry name" value="UDP-Glycosyltransferase/glycogen phosphorylase"/>
    <property type="match status" value="1"/>
</dbReference>
<dbReference type="InterPro" id="IPR012819">
    <property type="entry name" value="SPS_pln"/>
</dbReference>
<evidence type="ECO:0000256" key="8">
    <source>
        <dbReference type="RuleBase" id="RU368006"/>
    </source>
</evidence>
<gene>
    <name evidence="12" type="ORF">ILEXP_LOCUS4051</name>
</gene>
<dbReference type="PANTHER" id="PTHR46039">
    <property type="entry name" value="SUCROSE-PHOSPHATE SYNTHASE 3-RELATED"/>
    <property type="match status" value="1"/>
</dbReference>
<evidence type="ECO:0000313" key="13">
    <source>
        <dbReference type="Proteomes" id="UP001642360"/>
    </source>
</evidence>
<dbReference type="InterPro" id="IPR000368">
    <property type="entry name" value="Sucrose_synth_GT-B1"/>
</dbReference>
<comment type="similarity">
    <text evidence="2 8">Belongs to the glycosyltransferase 1 family.</text>
</comment>
<accession>A0ABC8QWB0</accession>
<dbReference type="GO" id="GO:0046524">
    <property type="term" value="F:sucrose-phosphate synthase activity"/>
    <property type="evidence" value="ECO:0007669"/>
    <property type="project" value="UniProtKB-UniRule"/>
</dbReference>
<dbReference type="Gene3D" id="3.90.1070.10">
    <property type="match status" value="1"/>
</dbReference>
<feature type="domain" description="Sucrose synthase first GT-B" evidence="10">
    <location>
        <begin position="76"/>
        <end position="339"/>
    </location>
</feature>
<dbReference type="PANTHER" id="PTHR46039:SF1">
    <property type="entry name" value="SUCROSE-PHOSPHATE SYNTHASE 4"/>
    <property type="match status" value="1"/>
</dbReference>
<dbReference type="Pfam" id="PF00862">
    <property type="entry name" value="GT-B_Sucrose_synth"/>
    <property type="match status" value="1"/>
</dbReference>
<dbReference type="Pfam" id="PF05116">
    <property type="entry name" value="S6PP"/>
    <property type="match status" value="1"/>
</dbReference>
<sequence>MRNISSLQVAWDDAQRLGNRCIEREKCRNDAAGDLSELSEGEKEKGDTNQTETLAQNISRINSDIEIWSNEDKPRRLYIVLISLHGLVRGENMELGRDSDTGGQVKYVVELARALSNMKGVYRVDLLTRQITSVEVDSSYGEPIEMLACPPDGSGSCGAYIVRIPCGPRDKYIPKESLWPHIPEFLDGALSHIINMARALGEEIDGGKPMWPYVIHGHYADAGEVAAYLSGVLNVPMVLTGHSLGRNKFEQLLKQGRYSREDINSTYKIMRRIEAEELGLDAAELVVTSTRQEIEEQWGLYDGFDIKMERKLRVRRRRGVSCHGRYMPRMVVIPPGMDFSYVTAKDSLEVVGDLKSLIGADRTPNKRHLPPIWAEIMRFLANPHKPMVLALSRPDPKKNVTTLLKAYAECRPLREIANLTLILGNRDDIEEMSNSSSIVLTTVLKLIDKYDLYGQVAYPKHHNQCDVPEIYRLAAKTKGVFINPALVEPFGLTLIEAAAYGLPVVATKNGGPVDIVKALNNGLLIDPHDQKAIADALLKLVADKNLWLECRKHGLKNIHRFSWPEHCRNYLSHVEHCRNRHPTTRLEIMTTLEEPMSESLRDVEDLSLKFSVDVDFKPNGELDATTKQKELIRTLTQMATSNGNSTVSYYPGRRQRLFIIAVDCYNNNGLCTGMLSSIINNVMTSAGSRSGETGFILLTGLSLLEAKEALTSQVKLEDFDALVCSSGSEMYYPWKDLVADANYEAHVEYRWPGGNVRSMVMRLARIADEAEDDIVEHISACSSRCYSYRIKPGAKVRRIDDLRQRFRMRGLRCNLVYTQAAKRLNVVPLIASRVQALRYLSVRWGIDLSKMIVFVGERGDTDYEDLLVGIHKTVILKGSVEYASEMLFRSEDSFKREDVVPQDTPNIALTEGYDTPDITTALETLGII</sequence>
<dbReference type="InterPro" id="IPR035659">
    <property type="entry name" value="SPS_C"/>
</dbReference>
<evidence type="ECO:0000256" key="3">
    <source>
        <dbReference type="ARBA" id="ARBA00011774"/>
    </source>
</evidence>
<dbReference type="NCBIfam" id="TIGR02468">
    <property type="entry name" value="sucrsPsyn_pln"/>
    <property type="match status" value="1"/>
</dbReference>
<proteinExistence type="inferred from homology"/>
<dbReference type="AlphaFoldDB" id="A0ABC8QWB0"/>
<organism evidence="12 13">
    <name type="scientific">Ilex paraguariensis</name>
    <name type="common">yerba mate</name>
    <dbReference type="NCBI Taxonomy" id="185542"/>
    <lineage>
        <taxon>Eukaryota</taxon>
        <taxon>Viridiplantae</taxon>
        <taxon>Streptophyta</taxon>
        <taxon>Embryophyta</taxon>
        <taxon>Tracheophyta</taxon>
        <taxon>Spermatophyta</taxon>
        <taxon>Magnoliopsida</taxon>
        <taxon>eudicotyledons</taxon>
        <taxon>Gunneridae</taxon>
        <taxon>Pentapetalae</taxon>
        <taxon>asterids</taxon>
        <taxon>campanulids</taxon>
        <taxon>Aquifoliales</taxon>
        <taxon>Aquifoliaceae</taxon>
        <taxon>Ilex</taxon>
    </lineage>
</organism>
<dbReference type="InterPro" id="IPR001296">
    <property type="entry name" value="Glyco_trans_1"/>
</dbReference>
<dbReference type="Gene3D" id="3.40.50.2000">
    <property type="entry name" value="Glycogen Phosphorylase B"/>
    <property type="match status" value="2"/>
</dbReference>
<dbReference type="CDD" id="cd03800">
    <property type="entry name" value="GT4_sucrose_synthase"/>
    <property type="match status" value="1"/>
</dbReference>
<feature type="domain" description="Glycosyl transferase family 1" evidence="9">
    <location>
        <begin position="381"/>
        <end position="553"/>
    </location>
</feature>
<evidence type="ECO:0000256" key="4">
    <source>
        <dbReference type="ARBA" id="ARBA00012536"/>
    </source>
</evidence>
<keyword evidence="13" id="KW-1185">Reference proteome</keyword>
<dbReference type="InterPro" id="IPR044161">
    <property type="entry name" value="SPS"/>
</dbReference>
<comment type="function">
    <text evidence="8">Plays a role in photosynthetic sucrose synthesis by catalyzing the rate-limiting step of sucrose biosynthesis from UDP-glucose and fructose- 6-phosphate. Involved in the regulation of carbon partitioning in the leaves of plants. May regulate the synthesis of sucrose and therefore play a major role as a limiting factor in the export of photoassimilates out of the leaf. Plays a role for sucrose availability that is essential for plant growth and fiber elongation.</text>
</comment>
<evidence type="ECO:0000259" key="10">
    <source>
        <dbReference type="Pfam" id="PF00862"/>
    </source>
</evidence>
<evidence type="ECO:0000256" key="1">
    <source>
        <dbReference type="ARBA" id="ARBA00005027"/>
    </source>
</evidence>
<dbReference type="Gene3D" id="3.40.50.1000">
    <property type="entry name" value="HAD superfamily/HAD-like"/>
    <property type="match status" value="1"/>
</dbReference>
<comment type="catalytic activity">
    <reaction evidence="7 8">
        <text>beta-D-fructose 6-phosphate + UDP-alpha-D-glucose = sucrose 6(F)-phosphate + UDP + H(+)</text>
        <dbReference type="Rhea" id="RHEA:22172"/>
        <dbReference type="ChEBI" id="CHEBI:15378"/>
        <dbReference type="ChEBI" id="CHEBI:57634"/>
        <dbReference type="ChEBI" id="CHEBI:57723"/>
        <dbReference type="ChEBI" id="CHEBI:58223"/>
        <dbReference type="ChEBI" id="CHEBI:58885"/>
        <dbReference type="EC" id="2.4.1.14"/>
    </reaction>
</comment>
<evidence type="ECO:0000313" key="12">
    <source>
        <dbReference type="EMBL" id="CAK9137029.1"/>
    </source>
</evidence>
<dbReference type="Pfam" id="PF00534">
    <property type="entry name" value="Glycos_transf_1"/>
    <property type="match status" value="1"/>
</dbReference>
<dbReference type="InterPro" id="IPR006380">
    <property type="entry name" value="SPP-like_dom"/>
</dbReference>
<comment type="pathway">
    <text evidence="1 8">Glycan biosynthesis; sucrose biosynthesis; sucrose from D-fructose 6-phosphate and UDP-alpha-D-glucose: step 1/2.</text>
</comment>
<evidence type="ECO:0000256" key="5">
    <source>
        <dbReference type="ARBA" id="ARBA00022676"/>
    </source>
</evidence>
<dbReference type="GO" id="GO:0005986">
    <property type="term" value="P:sucrose biosynthetic process"/>
    <property type="evidence" value="ECO:0007669"/>
    <property type="project" value="UniProtKB-UniRule"/>
</dbReference>
<evidence type="ECO:0000259" key="9">
    <source>
        <dbReference type="Pfam" id="PF00534"/>
    </source>
</evidence>
<evidence type="ECO:0000256" key="6">
    <source>
        <dbReference type="ARBA" id="ARBA00022679"/>
    </source>
</evidence>
<feature type="domain" description="Sucrose phosphatase-like" evidence="11">
    <location>
        <begin position="689"/>
        <end position="875"/>
    </location>
</feature>
<keyword evidence="6 8" id="KW-0808">Transferase</keyword>
<evidence type="ECO:0000256" key="2">
    <source>
        <dbReference type="ARBA" id="ARBA00006530"/>
    </source>
</evidence>
<protein>
    <recommendedName>
        <fullName evidence="4 8">Sucrose-phosphate synthase</fullName>
        <ecNumber evidence="4 8">2.4.1.14</ecNumber>
    </recommendedName>
</protein>
<dbReference type="EC" id="2.4.1.14" evidence="4 8"/>
<comment type="subunit">
    <text evidence="3 8">Homodimer or homotetramer.</text>
</comment>
<reference evidence="12 13" key="1">
    <citation type="submission" date="2024-02" db="EMBL/GenBank/DDBJ databases">
        <authorList>
            <person name="Vignale AGUSTIN F."/>
            <person name="Sosa J E."/>
            <person name="Modenutti C."/>
        </authorList>
    </citation>
    <scope>NUCLEOTIDE SEQUENCE [LARGE SCALE GENOMIC DNA]</scope>
</reference>
<dbReference type="CDD" id="cd16419">
    <property type="entry name" value="HAD_SPS"/>
    <property type="match status" value="1"/>
</dbReference>
<keyword evidence="5 8" id="KW-0328">Glycosyltransferase</keyword>
<name>A0ABC8QWB0_9AQUA</name>
<dbReference type="InterPro" id="IPR023214">
    <property type="entry name" value="HAD_sf"/>
</dbReference>
<comment type="caution">
    <text evidence="12">The sequence shown here is derived from an EMBL/GenBank/DDBJ whole genome shotgun (WGS) entry which is preliminary data.</text>
</comment>